<feature type="domain" description="PurM-like N-terminal" evidence="6">
    <location>
        <begin position="2"/>
        <end position="98"/>
    </location>
</feature>
<evidence type="ECO:0000256" key="2">
    <source>
        <dbReference type="ARBA" id="ARBA00022741"/>
    </source>
</evidence>
<keyword evidence="3" id="KW-0418">Kinase</keyword>
<dbReference type="GO" id="GO:0004756">
    <property type="term" value="F:selenide, water dikinase activity"/>
    <property type="evidence" value="ECO:0007669"/>
    <property type="project" value="TreeGrafter"/>
</dbReference>
<dbReference type="PIRSF" id="PIRSF036407">
    <property type="entry name" value="Selenphspht_syn"/>
    <property type="match status" value="1"/>
</dbReference>
<evidence type="ECO:0000259" key="7">
    <source>
        <dbReference type="Pfam" id="PF02769"/>
    </source>
</evidence>
<gene>
    <name evidence="8" type="ORF">CYY_008332</name>
</gene>
<dbReference type="SUPFAM" id="SSF56042">
    <property type="entry name" value="PurM C-terminal domain-like"/>
    <property type="match status" value="1"/>
</dbReference>
<dbReference type="Gene3D" id="3.90.650.10">
    <property type="entry name" value="PurM-like C-terminal domain"/>
    <property type="match status" value="1"/>
</dbReference>
<evidence type="ECO:0000313" key="8">
    <source>
        <dbReference type="EMBL" id="KAF2070345.1"/>
    </source>
</evidence>
<keyword evidence="4" id="KW-0067">ATP-binding</keyword>
<proteinExistence type="predicted"/>
<sequence length="303" mass="33578">MVSTTDFFFPLVDDPYYQGMIACANVLSDLYSFGIEDCDTMLMLLAASIDMTPEQRSWSTRKLIEGFNDQAKKAGTHVSGGQTVRNPWPIIGGVATSVVKNDEFIKPVNAVPGDVIILTKPLGGQVCVNFHQWLDMPEKWQRIESICTVDECEEIFEYATKSMARLNRVAARLMKKYGAHAATDVTGFGILGHSNNLAQNQLVACQFEIHTLPILRGMKKIDDHLNNPFKLLQGTSAETSGGLLVCLPADKAQAFCQEIQEIEKQPCWIVGRVIESNLPVSENKSFIVDNPTVIEVHPNSNFN</sequence>
<evidence type="ECO:0000259" key="6">
    <source>
        <dbReference type="Pfam" id="PF00586"/>
    </source>
</evidence>
<dbReference type="Pfam" id="PF00586">
    <property type="entry name" value="AIRS"/>
    <property type="match status" value="1"/>
</dbReference>
<dbReference type="Pfam" id="PF02769">
    <property type="entry name" value="AIRS_C"/>
    <property type="match status" value="1"/>
</dbReference>
<name>A0A8J4PLT7_9MYCE</name>
<dbReference type="SUPFAM" id="SSF55326">
    <property type="entry name" value="PurM N-terminal domain-like"/>
    <property type="match status" value="1"/>
</dbReference>
<evidence type="ECO:0000256" key="5">
    <source>
        <dbReference type="ARBA" id="ARBA00023266"/>
    </source>
</evidence>
<dbReference type="PANTHER" id="PTHR10256">
    <property type="entry name" value="SELENIDE, WATER DIKINASE"/>
    <property type="match status" value="1"/>
</dbReference>
<dbReference type="InterPro" id="IPR010918">
    <property type="entry name" value="PurM-like_C_dom"/>
</dbReference>
<dbReference type="CDD" id="cd02195">
    <property type="entry name" value="SelD"/>
    <property type="match status" value="1"/>
</dbReference>
<dbReference type="GO" id="GO:0005524">
    <property type="term" value="F:ATP binding"/>
    <property type="evidence" value="ECO:0007669"/>
    <property type="project" value="UniProtKB-KW"/>
</dbReference>
<keyword evidence="5" id="KW-0711">Selenium</keyword>
<dbReference type="GO" id="GO:0005737">
    <property type="term" value="C:cytoplasm"/>
    <property type="evidence" value="ECO:0007669"/>
    <property type="project" value="TreeGrafter"/>
</dbReference>
<evidence type="ECO:0000313" key="9">
    <source>
        <dbReference type="Proteomes" id="UP000695562"/>
    </source>
</evidence>
<protein>
    <recommendedName>
        <fullName evidence="10">Selenide water dikinase</fullName>
    </recommendedName>
</protein>
<dbReference type="NCBIfam" id="TIGR00476">
    <property type="entry name" value="selD"/>
    <property type="match status" value="1"/>
</dbReference>
<accession>A0A8J4PLT7</accession>
<dbReference type="EMBL" id="AJWJ01000504">
    <property type="protein sequence ID" value="KAF2070345.1"/>
    <property type="molecule type" value="Genomic_DNA"/>
</dbReference>
<keyword evidence="1" id="KW-0808">Transferase</keyword>
<dbReference type="InterPro" id="IPR016188">
    <property type="entry name" value="PurM-like_N"/>
</dbReference>
<dbReference type="PANTHER" id="PTHR10256:SF0">
    <property type="entry name" value="INACTIVE SELENIDE, WATER DIKINASE-LIKE PROTEIN-RELATED"/>
    <property type="match status" value="1"/>
</dbReference>
<evidence type="ECO:0000256" key="1">
    <source>
        <dbReference type="ARBA" id="ARBA00022679"/>
    </source>
</evidence>
<dbReference type="OrthoDB" id="409395at2759"/>
<dbReference type="Proteomes" id="UP000695562">
    <property type="component" value="Unassembled WGS sequence"/>
</dbReference>
<evidence type="ECO:0000256" key="4">
    <source>
        <dbReference type="ARBA" id="ARBA00022840"/>
    </source>
</evidence>
<feature type="domain" description="PurM-like C-terminal" evidence="7">
    <location>
        <begin position="112"/>
        <end position="277"/>
    </location>
</feature>
<organism evidence="8 9">
    <name type="scientific">Polysphondylium violaceum</name>
    <dbReference type="NCBI Taxonomy" id="133409"/>
    <lineage>
        <taxon>Eukaryota</taxon>
        <taxon>Amoebozoa</taxon>
        <taxon>Evosea</taxon>
        <taxon>Eumycetozoa</taxon>
        <taxon>Dictyostelia</taxon>
        <taxon>Dictyosteliales</taxon>
        <taxon>Dictyosteliaceae</taxon>
        <taxon>Polysphondylium</taxon>
    </lineage>
</organism>
<reference evidence="8" key="1">
    <citation type="submission" date="2020-01" db="EMBL/GenBank/DDBJ databases">
        <title>Development of genomics and gene disruption for Polysphondylium violaceum indicates a role for the polyketide synthase stlB in stalk morphogenesis.</title>
        <authorList>
            <person name="Narita B."/>
            <person name="Kawabe Y."/>
            <person name="Kin K."/>
            <person name="Saito T."/>
            <person name="Gibbs R."/>
            <person name="Kuspa A."/>
            <person name="Muzny D."/>
            <person name="Queller D."/>
            <person name="Richards S."/>
            <person name="Strassman J."/>
            <person name="Sucgang R."/>
            <person name="Worley K."/>
            <person name="Schaap P."/>
        </authorList>
    </citation>
    <scope>NUCLEOTIDE SEQUENCE</scope>
    <source>
        <strain evidence="8">QSvi11</strain>
    </source>
</reference>
<dbReference type="InterPro" id="IPR036921">
    <property type="entry name" value="PurM-like_N_sf"/>
</dbReference>
<evidence type="ECO:0000256" key="3">
    <source>
        <dbReference type="ARBA" id="ARBA00022777"/>
    </source>
</evidence>
<dbReference type="Gene3D" id="3.30.1330.10">
    <property type="entry name" value="PurM-like, N-terminal domain"/>
    <property type="match status" value="1"/>
</dbReference>
<dbReference type="AlphaFoldDB" id="A0A8J4PLT7"/>
<dbReference type="InterPro" id="IPR036676">
    <property type="entry name" value="PurM-like_C_sf"/>
</dbReference>
<dbReference type="FunFam" id="3.90.650.10:FF:000010">
    <property type="entry name" value="Selenide, water dikinase"/>
    <property type="match status" value="1"/>
</dbReference>
<keyword evidence="2" id="KW-0547">Nucleotide-binding</keyword>
<comment type="caution">
    <text evidence="8">The sequence shown here is derived from an EMBL/GenBank/DDBJ whole genome shotgun (WGS) entry which is preliminary data.</text>
</comment>
<evidence type="ECO:0008006" key="10">
    <source>
        <dbReference type="Google" id="ProtNLM"/>
    </source>
</evidence>
<dbReference type="GO" id="GO:0016260">
    <property type="term" value="P:selenocysteine biosynthetic process"/>
    <property type="evidence" value="ECO:0007669"/>
    <property type="project" value="TreeGrafter"/>
</dbReference>
<dbReference type="InterPro" id="IPR004536">
    <property type="entry name" value="SPS/SelD"/>
</dbReference>
<keyword evidence="9" id="KW-1185">Reference proteome</keyword>